<evidence type="ECO:0000313" key="2">
    <source>
        <dbReference type="EMBL" id="KFO32037.1"/>
    </source>
</evidence>
<organism evidence="2 3">
    <name type="scientific">Fukomys damarensis</name>
    <name type="common">Damaraland mole rat</name>
    <name type="synonym">Cryptomys damarensis</name>
    <dbReference type="NCBI Taxonomy" id="885580"/>
    <lineage>
        <taxon>Eukaryota</taxon>
        <taxon>Metazoa</taxon>
        <taxon>Chordata</taxon>
        <taxon>Craniata</taxon>
        <taxon>Vertebrata</taxon>
        <taxon>Euteleostomi</taxon>
        <taxon>Mammalia</taxon>
        <taxon>Eutheria</taxon>
        <taxon>Euarchontoglires</taxon>
        <taxon>Glires</taxon>
        <taxon>Rodentia</taxon>
        <taxon>Hystricomorpha</taxon>
        <taxon>Bathyergidae</taxon>
        <taxon>Fukomys</taxon>
    </lineage>
</organism>
<evidence type="ECO:0000313" key="3">
    <source>
        <dbReference type="Proteomes" id="UP000028990"/>
    </source>
</evidence>
<dbReference type="EMBL" id="KN122228">
    <property type="protein sequence ID" value="KFO32037.1"/>
    <property type="molecule type" value="Genomic_DNA"/>
</dbReference>
<evidence type="ECO:0000256" key="1">
    <source>
        <dbReference type="SAM" id="MobiDB-lite"/>
    </source>
</evidence>
<gene>
    <name evidence="2" type="ORF">H920_06606</name>
</gene>
<protein>
    <submittedName>
        <fullName evidence="2">GRAM domain-containing protein 3</fullName>
    </submittedName>
</protein>
<name>A0A091DLQ4_FUKDA</name>
<dbReference type="AlphaFoldDB" id="A0A091DLQ4"/>
<keyword evidence="3" id="KW-1185">Reference proteome</keyword>
<feature type="region of interest" description="Disordered" evidence="1">
    <location>
        <begin position="1"/>
        <end position="38"/>
    </location>
</feature>
<sequence length="85" mass="9107">MVKKRLSSNDSVFQFDIPGSPQKAGAEAPLSSTDSPSPVFLRNASRSVTLSEITSSGSEVSSHLLCVPPALPMNWHDPELPSTQR</sequence>
<reference evidence="2 3" key="1">
    <citation type="submission" date="2013-11" db="EMBL/GenBank/DDBJ databases">
        <title>The Damaraland mole rat (Fukomys damarensis) genome and evolution of African mole rats.</title>
        <authorList>
            <person name="Gladyshev V.N."/>
            <person name="Fang X."/>
        </authorList>
    </citation>
    <scope>NUCLEOTIDE SEQUENCE [LARGE SCALE GENOMIC DNA]</scope>
    <source>
        <tissue evidence="2">Liver</tissue>
    </source>
</reference>
<proteinExistence type="predicted"/>
<accession>A0A091DLQ4</accession>
<dbReference type="Proteomes" id="UP000028990">
    <property type="component" value="Unassembled WGS sequence"/>
</dbReference>